<dbReference type="GO" id="GO:0016787">
    <property type="term" value="F:hydrolase activity"/>
    <property type="evidence" value="ECO:0007669"/>
    <property type="project" value="UniProtKB-KW"/>
</dbReference>
<keyword evidence="4" id="KW-1185">Reference proteome</keyword>
<dbReference type="SUPFAM" id="SSF53474">
    <property type="entry name" value="alpha/beta-Hydrolases"/>
    <property type="match status" value="1"/>
</dbReference>
<sequence>MQVTTASSITPIPGKYWQWRGHNVYYVRAGEKQTQRPPLLLVHGFGASTDHWRKNITGLCQDFEVFAIDLLGFGRSAKPKLQYSGDLWRDQLNDFISEVIGQKAVLAGNSLGGYACLCVAAQRPENVAGLVLLNSAGPFSESQATSEPEALQSEIQPPKQPSSLEKLLGDSVKWMFQQPLAQFLLFQYVRQRWVIRQTLEKVYLDKSVITDQLVEEISRPAFDPGALDVFVSVFSTPQGEKVDVLLKQLTCPLLMLWGEADPWMNTRERSPKFRQYCPNLTEHFLMAGHCPHDEIPDKVNQLLSDWVLSQ</sequence>
<dbReference type="Proteomes" id="UP000623440">
    <property type="component" value="Unassembled WGS sequence"/>
</dbReference>
<organism evidence="3 4">
    <name type="scientific">Nostoc flagelliforme FACHB-838</name>
    <dbReference type="NCBI Taxonomy" id="2692904"/>
    <lineage>
        <taxon>Bacteria</taxon>
        <taxon>Bacillati</taxon>
        <taxon>Cyanobacteriota</taxon>
        <taxon>Cyanophyceae</taxon>
        <taxon>Nostocales</taxon>
        <taxon>Nostocaceae</taxon>
        <taxon>Nostoc</taxon>
    </lineage>
</organism>
<proteinExistence type="predicted"/>
<accession>A0ABR8DMK8</accession>
<evidence type="ECO:0000313" key="3">
    <source>
        <dbReference type="EMBL" id="MBD2530686.1"/>
    </source>
</evidence>
<name>A0ABR8DMK8_9NOSO</name>
<comment type="caution">
    <text evidence="3">The sequence shown here is derived from an EMBL/GenBank/DDBJ whole genome shotgun (WGS) entry which is preliminary data.</text>
</comment>
<dbReference type="InterPro" id="IPR000073">
    <property type="entry name" value="AB_hydrolase_1"/>
</dbReference>
<reference evidence="3 4" key="1">
    <citation type="journal article" date="2020" name="ISME J.">
        <title>Comparative genomics reveals insights into cyanobacterial evolution and habitat adaptation.</title>
        <authorList>
            <person name="Chen M.Y."/>
            <person name="Teng W.K."/>
            <person name="Zhao L."/>
            <person name="Hu C.X."/>
            <person name="Zhou Y.K."/>
            <person name="Han B.P."/>
            <person name="Song L.R."/>
            <person name="Shu W.S."/>
        </authorList>
    </citation>
    <scope>NUCLEOTIDE SEQUENCE [LARGE SCALE GENOMIC DNA]</scope>
    <source>
        <strain evidence="3 4">FACHB-838</strain>
    </source>
</reference>
<gene>
    <name evidence="3" type="ORF">H6G97_14330</name>
</gene>
<dbReference type="RefSeq" id="WP_190941225.1">
    <property type="nucleotide sequence ID" value="NZ_JACJSI010000023.1"/>
</dbReference>
<evidence type="ECO:0000259" key="2">
    <source>
        <dbReference type="Pfam" id="PF00561"/>
    </source>
</evidence>
<dbReference type="PRINTS" id="PR00111">
    <property type="entry name" value="ABHYDROLASE"/>
</dbReference>
<keyword evidence="3" id="KW-0378">Hydrolase</keyword>
<evidence type="ECO:0000256" key="1">
    <source>
        <dbReference type="SAM" id="MobiDB-lite"/>
    </source>
</evidence>
<dbReference type="Gene3D" id="3.40.50.1820">
    <property type="entry name" value="alpha/beta hydrolase"/>
    <property type="match status" value="1"/>
</dbReference>
<dbReference type="EMBL" id="JACJSI010000023">
    <property type="protein sequence ID" value="MBD2530686.1"/>
    <property type="molecule type" value="Genomic_DNA"/>
</dbReference>
<dbReference type="PANTHER" id="PTHR46438:SF2">
    <property type="entry name" value="ALPHA_BETA-HYDROLASES SUPERFAMILY PROTEIN"/>
    <property type="match status" value="1"/>
</dbReference>
<dbReference type="Pfam" id="PF00561">
    <property type="entry name" value="Abhydrolase_1"/>
    <property type="match status" value="1"/>
</dbReference>
<feature type="region of interest" description="Disordered" evidence="1">
    <location>
        <begin position="141"/>
        <end position="160"/>
    </location>
</feature>
<feature type="domain" description="AB hydrolase-1" evidence="2">
    <location>
        <begin position="37"/>
        <end position="294"/>
    </location>
</feature>
<dbReference type="InterPro" id="IPR029058">
    <property type="entry name" value="AB_hydrolase_fold"/>
</dbReference>
<dbReference type="PANTHER" id="PTHR46438">
    <property type="entry name" value="ALPHA/BETA-HYDROLASES SUPERFAMILY PROTEIN"/>
    <property type="match status" value="1"/>
</dbReference>
<evidence type="ECO:0000313" key="4">
    <source>
        <dbReference type="Proteomes" id="UP000623440"/>
    </source>
</evidence>
<protein>
    <submittedName>
        <fullName evidence="3">Alpha/beta fold hydrolase</fullName>
    </submittedName>
</protein>